<name>A0A413VM88_9BACE</name>
<comment type="subcellular location">
    <subcellularLocation>
        <location evidence="1">Cell membrane</location>
        <topology evidence="1">Multi-pass membrane protein</topology>
    </subcellularLocation>
</comment>
<dbReference type="PANTHER" id="PTHR32322:SF18">
    <property type="entry name" value="S-ADENOSYLMETHIONINE_S-ADENOSYLHOMOCYSTEINE TRANSPORTER"/>
    <property type="match status" value="1"/>
</dbReference>
<comment type="caution">
    <text evidence="8">The sequence shown here is derived from an EMBL/GenBank/DDBJ whole genome shotgun (WGS) entry which is preliminary data.</text>
</comment>
<keyword evidence="5 6" id="KW-0472">Membrane</keyword>
<dbReference type="Pfam" id="PF00892">
    <property type="entry name" value="EamA"/>
    <property type="match status" value="2"/>
</dbReference>
<dbReference type="InterPro" id="IPR050638">
    <property type="entry name" value="AA-Vitamin_Transporters"/>
</dbReference>
<feature type="transmembrane region" description="Helical" evidence="6">
    <location>
        <begin position="245"/>
        <end position="267"/>
    </location>
</feature>
<feature type="transmembrane region" description="Helical" evidence="6">
    <location>
        <begin position="70"/>
        <end position="87"/>
    </location>
</feature>
<keyword evidence="4 6" id="KW-1133">Transmembrane helix</keyword>
<dbReference type="AlphaFoldDB" id="A0A413VM88"/>
<proteinExistence type="predicted"/>
<feature type="domain" description="EamA" evidence="7">
    <location>
        <begin position="12"/>
        <end position="143"/>
    </location>
</feature>
<accession>A0A413VM88</accession>
<evidence type="ECO:0000259" key="7">
    <source>
        <dbReference type="Pfam" id="PF00892"/>
    </source>
</evidence>
<evidence type="ECO:0000256" key="4">
    <source>
        <dbReference type="ARBA" id="ARBA00022989"/>
    </source>
</evidence>
<feature type="transmembrane region" description="Helical" evidence="6">
    <location>
        <begin position="273"/>
        <end position="291"/>
    </location>
</feature>
<reference evidence="8 9" key="1">
    <citation type="submission" date="2018-08" db="EMBL/GenBank/DDBJ databases">
        <title>A genome reference for cultivated species of the human gut microbiota.</title>
        <authorList>
            <person name="Zou Y."/>
            <person name="Xue W."/>
            <person name="Luo G."/>
        </authorList>
    </citation>
    <scope>NUCLEOTIDE SEQUENCE [LARGE SCALE GENOMIC DNA]</scope>
    <source>
        <strain evidence="8 9">AM40-30BH</strain>
    </source>
</reference>
<evidence type="ECO:0000256" key="5">
    <source>
        <dbReference type="ARBA" id="ARBA00023136"/>
    </source>
</evidence>
<dbReference type="PANTHER" id="PTHR32322">
    <property type="entry name" value="INNER MEMBRANE TRANSPORTER"/>
    <property type="match status" value="1"/>
</dbReference>
<evidence type="ECO:0000313" key="8">
    <source>
        <dbReference type="EMBL" id="RHB34653.1"/>
    </source>
</evidence>
<feature type="transmembrane region" description="Helical" evidence="6">
    <location>
        <begin position="12"/>
        <end position="37"/>
    </location>
</feature>
<evidence type="ECO:0000256" key="2">
    <source>
        <dbReference type="ARBA" id="ARBA00022475"/>
    </source>
</evidence>
<dbReference type="Proteomes" id="UP000284379">
    <property type="component" value="Unassembled WGS sequence"/>
</dbReference>
<feature type="transmembrane region" description="Helical" evidence="6">
    <location>
        <begin position="158"/>
        <end position="178"/>
    </location>
</feature>
<dbReference type="InterPro" id="IPR037185">
    <property type="entry name" value="EmrE-like"/>
</dbReference>
<evidence type="ECO:0000256" key="1">
    <source>
        <dbReference type="ARBA" id="ARBA00004651"/>
    </source>
</evidence>
<feature type="domain" description="EamA" evidence="7">
    <location>
        <begin position="155"/>
        <end position="290"/>
    </location>
</feature>
<sequence>MNTTTKPSVWFHLMAAVTVAIWGTTFVSTKVLIGYGLSATDILFYRFIMAYICIWFFSPRILWAKSWRDEGVFVLLGLTGGSLYFIAENTALGMTLASNVSLIICTAPILAAFLSLFLYKGERLKPKLIIGSLMALGGVALVVFNGSFILRISPLGDILTLVAALMWAIYCLLLKRMNSNYSTLFITRKVFFYGILTLLPFFFFYPLQTDITILFQPLVIANLLFLGVIASMLCYIMWTLAVKRLGVVCAANYIYVVPLVTLITSAVVINERITLIALIGCAFILGGVYLAER</sequence>
<feature type="transmembrane region" description="Helical" evidence="6">
    <location>
        <begin position="128"/>
        <end position="152"/>
    </location>
</feature>
<gene>
    <name evidence="8" type="ORF">DW888_11875</name>
</gene>
<keyword evidence="2" id="KW-1003">Cell membrane</keyword>
<evidence type="ECO:0000313" key="9">
    <source>
        <dbReference type="Proteomes" id="UP000284379"/>
    </source>
</evidence>
<protein>
    <submittedName>
        <fullName evidence="8">DMT family transporter</fullName>
    </submittedName>
</protein>
<feature type="transmembrane region" description="Helical" evidence="6">
    <location>
        <begin position="213"/>
        <end position="238"/>
    </location>
</feature>
<evidence type="ECO:0000256" key="6">
    <source>
        <dbReference type="SAM" id="Phobius"/>
    </source>
</evidence>
<evidence type="ECO:0000256" key="3">
    <source>
        <dbReference type="ARBA" id="ARBA00022692"/>
    </source>
</evidence>
<feature type="transmembrane region" description="Helical" evidence="6">
    <location>
        <begin position="43"/>
        <end position="63"/>
    </location>
</feature>
<dbReference type="SUPFAM" id="SSF103481">
    <property type="entry name" value="Multidrug resistance efflux transporter EmrE"/>
    <property type="match status" value="2"/>
</dbReference>
<feature type="transmembrane region" description="Helical" evidence="6">
    <location>
        <begin position="190"/>
        <end position="207"/>
    </location>
</feature>
<dbReference type="GO" id="GO:0005886">
    <property type="term" value="C:plasma membrane"/>
    <property type="evidence" value="ECO:0007669"/>
    <property type="project" value="UniProtKB-SubCell"/>
</dbReference>
<organism evidence="8 9">
    <name type="scientific">Bacteroides nordii</name>
    <dbReference type="NCBI Taxonomy" id="291645"/>
    <lineage>
        <taxon>Bacteria</taxon>
        <taxon>Pseudomonadati</taxon>
        <taxon>Bacteroidota</taxon>
        <taxon>Bacteroidia</taxon>
        <taxon>Bacteroidales</taxon>
        <taxon>Bacteroidaceae</taxon>
        <taxon>Bacteroides</taxon>
    </lineage>
</organism>
<dbReference type="RefSeq" id="WP_122201615.1">
    <property type="nucleotide sequence ID" value="NZ_CABJFV010000008.1"/>
</dbReference>
<keyword evidence="3 6" id="KW-0812">Transmembrane</keyword>
<dbReference type="InterPro" id="IPR000620">
    <property type="entry name" value="EamA_dom"/>
</dbReference>
<dbReference type="EMBL" id="QSGO01000008">
    <property type="protein sequence ID" value="RHB34653.1"/>
    <property type="molecule type" value="Genomic_DNA"/>
</dbReference>
<feature type="transmembrane region" description="Helical" evidence="6">
    <location>
        <begin position="99"/>
        <end position="119"/>
    </location>
</feature>